<dbReference type="Proteomes" id="UP000183915">
    <property type="component" value="Unassembled WGS sequence"/>
</dbReference>
<keyword evidence="3" id="KW-0238">DNA-binding</keyword>
<dbReference type="InterPro" id="IPR005119">
    <property type="entry name" value="LysR_subst-bd"/>
</dbReference>
<comment type="caution">
    <text evidence="6">The sequence shown here is derived from an EMBL/GenBank/DDBJ whole genome shotgun (WGS) entry which is preliminary data.</text>
</comment>
<keyword evidence="2" id="KW-0805">Transcription regulation</keyword>
<dbReference type="EMBL" id="FNTT01000002">
    <property type="protein sequence ID" value="SED71786.1"/>
    <property type="molecule type" value="Genomic_DNA"/>
</dbReference>
<sequence length="302" mass="33545">MKRLPPLPALHTFLITAQCCNFTRAAEQLHITQGAVSRQIAGLEDHLGYALFQRQARGLSLTAEGQAWLPRVQQVFRLIGDAVEQVGEKRQTLQLKAPTCVMRWLLPRLLQWQKERPDVPVELTTTVRHGVDFQREAFDAAVVYGPPPDASLACLPLFDEQLTPVCSRPVLEGPVPLREPADLQHHLLLHPALDERDWNTWLKAADVHLSNVSKGQHFETLDLAMSMASQGTGVAIGDWSLIGDDLSAGRLVMPFELKVKTGLGYHLVHPHKPQVSGPLQELMGWLVEQARARSCGSKACPR</sequence>
<evidence type="ECO:0000259" key="5">
    <source>
        <dbReference type="PROSITE" id="PS50931"/>
    </source>
</evidence>
<evidence type="ECO:0000256" key="1">
    <source>
        <dbReference type="ARBA" id="ARBA00009437"/>
    </source>
</evidence>
<protein>
    <submittedName>
        <fullName evidence="6">Transcriptional regulator, LysR family</fullName>
    </submittedName>
</protein>
<dbReference type="PRINTS" id="PR00039">
    <property type="entry name" value="HTHLYSR"/>
</dbReference>
<dbReference type="Gene3D" id="1.10.10.10">
    <property type="entry name" value="Winged helix-like DNA-binding domain superfamily/Winged helix DNA-binding domain"/>
    <property type="match status" value="1"/>
</dbReference>
<evidence type="ECO:0000256" key="4">
    <source>
        <dbReference type="ARBA" id="ARBA00023163"/>
    </source>
</evidence>
<dbReference type="CDD" id="cd08432">
    <property type="entry name" value="PBP2_GcdR_TrpI_HvrB_AmpR_like"/>
    <property type="match status" value="1"/>
</dbReference>
<dbReference type="PANTHER" id="PTHR30537:SF26">
    <property type="entry name" value="GLYCINE CLEAVAGE SYSTEM TRANSCRIPTIONAL ACTIVATOR"/>
    <property type="match status" value="1"/>
</dbReference>
<evidence type="ECO:0000313" key="7">
    <source>
        <dbReference type="Proteomes" id="UP000183915"/>
    </source>
</evidence>
<accession>A0ABY0YM54</accession>
<dbReference type="InterPro" id="IPR000847">
    <property type="entry name" value="LysR_HTH_N"/>
</dbReference>
<keyword evidence="4" id="KW-0804">Transcription</keyword>
<dbReference type="SUPFAM" id="SSF53850">
    <property type="entry name" value="Periplasmic binding protein-like II"/>
    <property type="match status" value="1"/>
</dbReference>
<dbReference type="SUPFAM" id="SSF46785">
    <property type="entry name" value="Winged helix' DNA-binding domain"/>
    <property type="match status" value="1"/>
</dbReference>
<dbReference type="Pfam" id="PF03466">
    <property type="entry name" value="LysR_substrate"/>
    <property type="match status" value="1"/>
</dbReference>
<evidence type="ECO:0000256" key="2">
    <source>
        <dbReference type="ARBA" id="ARBA00023015"/>
    </source>
</evidence>
<dbReference type="PANTHER" id="PTHR30537">
    <property type="entry name" value="HTH-TYPE TRANSCRIPTIONAL REGULATOR"/>
    <property type="match status" value="1"/>
</dbReference>
<keyword evidence="7" id="KW-1185">Reference proteome</keyword>
<dbReference type="RefSeq" id="WP_053189781.1">
    <property type="nucleotide sequence ID" value="NZ_FNTT01000002.1"/>
</dbReference>
<name>A0ABY0YM54_9PSED</name>
<evidence type="ECO:0000313" key="6">
    <source>
        <dbReference type="EMBL" id="SED71786.1"/>
    </source>
</evidence>
<proteinExistence type="inferred from homology"/>
<dbReference type="Pfam" id="PF00126">
    <property type="entry name" value="HTH_1"/>
    <property type="match status" value="1"/>
</dbReference>
<comment type="similarity">
    <text evidence="1">Belongs to the LysR transcriptional regulatory family.</text>
</comment>
<dbReference type="InterPro" id="IPR058163">
    <property type="entry name" value="LysR-type_TF_proteobact-type"/>
</dbReference>
<organism evidence="6 7">
    <name type="scientific">Pseudomonas kilonensis</name>
    <dbReference type="NCBI Taxonomy" id="132476"/>
    <lineage>
        <taxon>Bacteria</taxon>
        <taxon>Pseudomonadati</taxon>
        <taxon>Pseudomonadota</taxon>
        <taxon>Gammaproteobacteria</taxon>
        <taxon>Pseudomonadales</taxon>
        <taxon>Pseudomonadaceae</taxon>
        <taxon>Pseudomonas</taxon>
    </lineage>
</organism>
<dbReference type="InterPro" id="IPR036390">
    <property type="entry name" value="WH_DNA-bd_sf"/>
</dbReference>
<reference evidence="6 7" key="1">
    <citation type="submission" date="2016-10" db="EMBL/GenBank/DDBJ databases">
        <authorList>
            <person name="Varghese N."/>
            <person name="Submissions S."/>
        </authorList>
    </citation>
    <scope>NUCLEOTIDE SEQUENCE [LARGE SCALE GENOMIC DNA]</scope>
    <source>
        <strain evidence="6 7">BS3780</strain>
    </source>
</reference>
<evidence type="ECO:0000256" key="3">
    <source>
        <dbReference type="ARBA" id="ARBA00023125"/>
    </source>
</evidence>
<dbReference type="Gene3D" id="3.40.190.10">
    <property type="entry name" value="Periplasmic binding protein-like II"/>
    <property type="match status" value="2"/>
</dbReference>
<feature type="domain" description="HTH lysR-type" evidence="5">
    <location>
        <begin position="5"/>
        <end position="62"/>
    </location>
</feature>
<gene>
    <name evidence="6" type="ORF">SAMN04490188_1243</name>
</gene>
<dbReference type="InterPro" id="IPR036388">
    <property type="entry name" value="WH-like_DNA-bd_sf"/>
</dbReference>
<dbReference type="PROSITE" id="PS50931">
    <property type="entry name" value="HTH_LYSR"/>
    <property type="match status" value="1"/>
</dbReference>